<evidence type="ECO:0000256" key="4">
    <source>
        <dbReference type="ARBA" id="ARBA00022722"/>
    </source>
</evidence>
<dbReference type="GO" id="GO:0046872">
    <property type="term" value="F:metal ion binding"/>
    <property type="evidence" value="ECO:0007669"/>
    <property type="project" value="UniProtKB-KW"/>
</dbReference>
<comment type="cofactor">
    <cofactor evidence="1">
        <name>a divalent metal cation</name>
        <dbReference type="ChEBI" id="CHEBI:60240"/>
    </cofactor>
</comment>
<evidence type="ECO:0000256" key="3">
    <source>
        <dbReference type="ARBA" id="ARBA00006958"/>
    </source>
</evidence>
<dbReference type="EMBL" id="GEZM01044967">
    <property type="protein sequence ID" value="JAV78008.1"/>
    <property type="molecule type" value="Transcribed_RNA"/>
</dbReference>
<dbReference type="GO" id="GO:0004518">
    <property type="term" value="F:nuclease activity"/>
    <property type="evidence" value="ECO:0007669"/>
    <property type="project" value="UniProtKB-KW"/>
</dbReference>
<name>A0A1Y1LZ65_PHOPY</name>
<comment type="subcellular location">
    <subcellularLocation>
        <location evidence="2">Nucleus</location>
    </subcellularLocation>
</comment>
<feature type="domain" description="DDE Tnp4" evidence="8">
    <location>
        <begin position="208"/>
        <end position="273"/>
    </location>
</feature>
<evidence type="ECO:0000256" key="6">
    <source>
        <dbReference type="ARBA" id="ARBA00022801"/>
    </source>
</evidence>
<evidence type="ECO:0000313" key="10">
    <source>
        <dbReference type="EMBL" id="JAV78008.1"/>
    </source>
</evidence>
<reference evidence="10" key="1">
    <citation type="journal article" date="2016" name="Sci. Rep.">
        <title>Molecular characterization of firefly nuptial gifts: a multi-omics approach sheds light on postcopulatory sexual selection.</title>
        <authorList>
            <person name="Al-Wathiqui N."/>
            <person name="Fallon T.R."/>
            <person name="South A."/>
            <person name="Weng J.K."/>
            <person name="Lewis S.M."/>
        </authorList>
    </citation>
    <scope>NUCLEOTIDE SEQUENCE</scope>
</reference>
<evidence type="ECO:0000256" key="2">
    <source>
        <dbReference type="ARBA" id="ARBA00004123"/>
    </source>
</evidence>
<dbReference type="PANTHER" id="PTHR22930">
    <property type="match status" value="1"/>
</dbReference>
<keyword evidence="4" id="KW-0540">Nuclease</keyword>
<dbReference type="AlphaFoldDB" id="A0A1Y1LZ65"/>
<accession>A0A1Y1LZ65</accession>
<dbReference type="Pfam" id="PF26138">
    <property type="entry name" value="DUF8040"/>
    <property type="match status" value="1"/>
</dbReference>
<evidence type="ECO:0000256" key="1">
    <source>
        <dbReference type="ARBA" id="ARBA00001968"/>
    </source>
</evidence>
<protein>
    <submittedName>
        <fullName evidence="10">Uncharacterized protein</fullName>
    </submittedName>
</protein>
<sequence>MNEVIIASVFPTLWQLYTSINEQLCNFFINNIVKCRKRFTQMLLLYLIGTTPSETLNLGPVLQCNRKTMWMKKRSSEWWERIVLKHFSDCDWNENFRMSKSSFLWLCDQLRNRLLPCENYVKTREPVSVEKQVAITLYFLGSCAEYRVVANAFGVHKSTVWKCVHRVVNTINSVLMDSCVNMPNSVECDDISFQYEKTTHIPNLIGAIDGTHIPILPPADGYRDFVNRKGWPSMILQAVVDHSYRFRNINCKSPGSSHDAAVFQQSVLFKQQEQLIPKVPIYVVHELLLPICFRNVLI</sequence>
<dbReference type="Pfam" id="PF13359">
    <property type="entry name" value="DDE_Tnp_4"/>
    <property type="match status" value="1"/>
</dbReference>
<feature type="domain" description="DUF8040" evidence="9">
    <location>
        <begin position="78"/>
        <end position="171"/>
    </location>
</feature>
<dbReference type="GO" id="GO:0005634">
    <property type="term" value="C:nucleus"/>
    <property type="evidence" value="ECO:0007669"/>
    <property type="project" value="UniProtKB-SubCell"/>
</dbReference>
<keyword evidence="6" id="KW-0378">Hydrolase</keyword>
<organism evidence="10">
    <name type="scientific">Photinus pyralis</name>
    <name type="common">Common eastern firefly</name>
    <name type="synonym">Lampyris pyralis</name>
    <dbReference type="NCBI Taxonomy" id="7054"/>
    <lineage>
        <taxon>Eukaryota</taxon>
        <taxon>Metazoa</taxon>
        <taxon>Ecdysozoa</taxon>
        <taxon>Arthropoda</taxon>
        <taxon>Hexapoda</taxon>
        <taxon>Insecta</taxon>
        <taxon>Pterygota</taxon>
        <taxon>Neoptera</taxon>
        <taxon>Endopterygota</taxon>
        <taxon>Coleoptera</taxon>
        <taxon>Polyphaga</taxon>
        <taxon>Elateriformia</taxon>
        <taxon>Elateroidea</taxon>
        <taxon>Lampyridae</taxon>
        <taxon>Lampyrinae</taxon>
        <taxon>Photinus</taxon>
    </lineage>
</organism>
<dbReference type="PANTHER" id="PTHR22930:SF85">
    <property type="entry name" value="GH03217P-RELATED"/>
    <property type="match status" value="1"/>
</dbReference>
<keyword evidence="5" id="KW-0479">Metal-binding</keyword>
<dbReference type="InterPro" id="IPR058353">
    <property type="entry name" value="DUF8040"/>
</dbReference>
<dbReference type="GO" id="GO:0016787">
    <property type="term" value="F:hydrolase activity"/>
    <property type="evidence" value="ECO:0007669"/>
    <property type="project" value="UniProtKB-KW"/>
</dbReference>
<evidence type="ECO:0000256" key="5">
    <source>
        <dbReference type="ARBA" id="ARBA00022723"/>
    </source>
</evidence>
<proteinExistence type="inferred from homology"/>
<evidence type="ECO:0000259" key="9">
    <source>
        <dbReference type="Pfam" id="PF26138"/>
    </source>
</evidence>
<keyword evidence="7" id="KW-0539">Nucleus</keyword>
<evidence type="ECO:0000259" key="8">
    <source>
        <dbReference type="Pfam" id="PF13359"/>
    </source>
</evidence>
<dbReference type="InterPro" id="IPR027806">
    <property type="entry name" value="HARBI1_dom"/>
</dbReference>
<comment type="similarity">
    <text evidence="3">Belongs to the HARBI1 family.</text>
</comment>
<evidence type="ECO:0000256" key="7">
    <source>
        <dbReference type="ARBA" id="ARBA00023242"/>
    </source>
</evidence>
<dbReference type="InterPro" id="IPR045249">
    <property type="entry name" value="HARBI1-like"/>
</dbReference>